<reference evidence="2" key="2">
    <citation type="journal article" date="2014" name="ISME J.">
        <title>Microbial stratification in low pH oxic and suboxic macroscopic growths along an acid mine drainage.</title>
        <authorList>
            <person name="Mendez-Garcia C."/>
            <person name="Mesa V."/>
            <person name="Sprenger R.R."/>
            <person name="Richter M."/>
            <person name="Diez M.S."/>
            <person name="Solano J."/>
            <person name="Bargiela R."/>
            <person name="Golyshina O.V."/>
            <person name="Manteca A."/>
            <person name="Ramos J.L."/>
            <person name="Gallego J.R."/>
            <person name="Llorente I."/>
            <person name="Martins Dos Santos V.A."/>
            <person name="Jensen O.N."/>
            <person name="Pelaez A.I."/>
            <person name="Sanchez J."/>
            <person name="Ferrer M."/>
        </authorList>
    </citation>
    <scope>NUCLEOTIDE SEQUENCE</scope>
</reference>
<dbReference type="Pfam" id="PF10412">
    <property type="entry name" value="TrwB_AAD_bind"/>
    <property type="match status" value="1"/>
</dbReference>
<feature type="non-terminal residue" evidence="2">
    <location>
        <position position="174"/>
    </location>
</feature>
<feature type="domain" description="Type IV secretion system coupling protein TraD DNA-binding" evidence="1">
    <location>
        <begin position="29"/>
        <end position="158"/>
    </location>
</feature>
<protein>
    <submittedName>
        <fullName evidence="2">Type IV secretory pathway VirD4 component-like protein</fullName>
    </submittedName>
</protein>
<dbReference type="Gene3D" id="3.40.50.300">
    <property type="entry name" value="P-loop containing nucleotide triphosphate hydrolases"/>
    <property type="match status" value="1"/>
</dbReference>
<proteinExistence type="predicted"/>
<name>T1AU05_9ZZZZ</name>
<dbReference type="SUPFAM" id="SSF52540">
    <property type="entry name" value="P-loop containing nucleoside triphosphate hydrolases"/>
    <property type="match status" value="1"/>
</dbReference>
<evidence type="ECO:0000259" key="1">
    <source>
        <dbReference type="Pfam" id="PF10412"/>
    </source>
</evidence>
<evidence type="ECO:0000313" key="2">
    <source>
        <dbReference type="EMBL" id="EQD60927.1"/>
    </source>
</evidence>
<comment type="caution">
    <text evidence="2">The sequence shown here is derived from an EMBL/GenBank/DDBJ whole genome shotgun (WGS) entry which is preliminary data.</text>
</comment>
<dbReference type="AlphaFoldDB" id="T1AU05"/>
<accession>T1AU05</accession>
<dbReference type="InterPro" id="IPR027417">
    <property type="entry name" value="P-loop_NTPase"/>
</dbReference>
<sequence length="174" mass="19524">MYRLRARCKPSNARTLSDAQRAGKVHGLVLGGIELSRSAETRHSLVIGLQGGGKTVLLDAALDQIEQRRERRMIFDPKKDFVKTRFDPKHAVLLGPWDSRSAIWHAAADFDTPSRAFEFCQVLYQVAARPEHKRWVGGAARIVAGLIIAEMLDARRANRPAAWTWASIAEQIRN</sequence>
<dbReference type="InterPro" id="IPR019476">
    <property type="entry name" value="T4SS_TraD_DNA-bd"/>
</dbReference>
<organism evidence="2">
    <name type="scientific">mine drainage metagenome</name>
    <dbReference type="NCBI Taxonomy" id="410659"/>
    <lineage>
        <taxon>unclassified sequences</taxon>
        <taxon>metagenomes</taxon>
        <taxon>ecological metagenomes</taxon>
    </lineage>
</organism>
<gene>
    <name evidence="2" type="ORF">B1A_09905</name>
</gene>
<reference evidence="2" key="1">
    <citation type="submission" date="2013-08" db="EMBL/GenBank/DDBJ databases">
        <authorList>
            <person name="Mendez C."/>
            <person name="Richter M."/>
            <person name="Ferrer M."/>
            <person name="Sanchez J."/>
        </authorList>
    </citation>
    <scope>NUCLEOTIDE SEQUENCE</scope>
</reference>
<dbReference type="EMBL" id="AUZX01007058">
    <property type="protein sequence ID" value="EQD60927.1"/>
    <property type="molecule type" value="Genomic_DNA"/>
</dbReference>